<gene>
    <name evidence="1" type="ORF">ACJ8NA_10375</name>
</gene>
<reference evidence="1 2" key="1">
    <citation type="submission" date="2024-12" db="EMBL/GenBank/DDBJ databases">
        <title>Pseudomonas species isolated from Lotus nodules promote plant growth.</title>
        <authorList>
            <person name="Yu Y.-H."/>
            <person name="Kurtenbach J."/>
            <person name="Crosbie D."/>
            <person name="Brachmann A."/>
            <person name="Marin M."/>
        </authorList>
    </citation>
    <scope>NUCLEOTIDE SEQUENCE [LARGE SCALE GENOMIC DNA]</scope>
    <source>
        <strain evidence="1 2">PLb11B</strain>
    </source>
</reference>
<dbReference type="Proteomes" id="UP001628646">
    <property type="component" value="Unassembled WGS sequence"/>
</dbReference>
<protein>
    <submittedName>
        <fullName evidence="1">Uncharacterized protein</fullName>
    </submittedName>
</protein>
<evidence type="ECO:0000313" key="1">
    <source>
        <dbReference type="EMBL" id="MFL8999057.1"/>
    </source>
</evidence>
<proteinExistence type="predicted"/>
<keyword evidence="2" id="KW-1185">Reference proteome</keyword>
<dbReference type="RefSeq" id="WP_407801385.1">
    <property type="nucleotide sequence ID" value="NZ_JBJNUX010000012.1"/>
</dbReference>
<name>A0ABW8W194_9PSED</name>
<dbReference type="EMBL" id="JBJNUY010000004">
    <property type="protein sequence ID" value="MFL8999057.1"/>
    <property type="molecule type" value="Genomic_DNA"/>
</dbReference>
<accession>A0ABW8W194</accession>
<evidence type="ECO:0000313" key="2">
    <source>
        <dbReference type="Proteomes" id="UP001628646"/>
    </source>
</evidence>
<organism evidence="1 2">
    <name type="scientific">Pseudomonas azerbaijanorientalis</name>
    <dbReference type="NCBI Taxonomy" id="2842350"/>
    <lineage>
        <taxon>Bacteria</taxon>
        <taxon>Pseudomonadati</taxon>
        <taxon>Pseudomonadota</taxon>
        <taxon>Gammaproteobacteria</taxon>
        <taxon>Pseudomonadales</taxon>
        <taxon>Pseudomonadaceae</taxon>
        <taxon>Pseudomonas</taxon>
    </lineage>
</organism>
<sequence>MIRSIEKSVRPLVVQWPDNENVIHAQTRLQTLHEQFEVLLDLVRIERGTLVLMPRAADLGRQTDLEITDFNSRLPGAVLLIPAPSPARCP</sequence>
<comment type="caution">
    <text evidence="1">The sequence shown here is derived from an EMBL/GenBank/DDBJ whole genome shotgun (WGS) entry which is preliminary data.</text>
</comment>